<comment type="caution">
    <text evidence="6">The sequence shown here is derived from an EMBL/GenBank/DDBJ whole genome shotgun (WGS) entry which is preliminary data.</text>
</comment>
<dbReference type="PANTHER" id="PTHR30055">
    <property type="entry name" value="HTH-TYPE TRANSCRIPTIONAL REGULATOR RUTR"/>
    <property type="match status" value="1"/>
</dbReference>
<dbReference type="Pfam" id="PF13305">
    <property type="entry name" value="TetR_C_33"/>
    <property type="match status" value="1"/>
</dbReference>
<accession>A0A2U1EAW0</accession>
<dbReference type="PANTHER" id="PTHR30055:SF220">
    <property type="entry name" value="TETR-FAMILY REGULATORY PROTEIN"/>
    <property type="match status" value="1"/>
</dbReference>
<evidence type="ECO:0000256" key="2">
    <source>
        <dbReference type="ARBA" id="ARBA00023125"/>
    </source>
</evidence>
<keyword evidence="1" id="KW-0805">Transcription regulation</keyword>
<feature type="DNA-binding region" description="H-T-H motif" evidence="4">
    <location>
        <begin position="18"/>
        <end position="37"/>
    </location>
</feature>
<dbReference type="Proteomes" id="UP000245639">
    <property type="component" value="Unassembled WGS sequence"/>
</dbReference>
<dbReference type="PRINTS" id="PR00455">
    <property type="entry name" value="HTHTETR"/>
</dbReference>
<proteinExistence type="predicted"/>
<dbReference type="Pfam" id="PF00440">
    <property type="entry name" value="TetR_N"/>
    <property type="match status" value="1"/>
</dbReference>
<dbReference type="SUPFAM" id="SSF46689">
    <property type="entry name" value="Homeodomain-like"/>
    <property type="match status" value="1"/>
</dbReference>
<dbReference type="InterPro" id="IPR036271">
    <property type="entry name" value="Tet_transcr_reg_TetR-rel_C_sf"/>
</dbReference>
<protein>
    <submittedName>
        <fullName evidence="6">TetR family transcriptional regulator</fullName>
    </submittedName>
</protein>
<dbReference type="GO" id="GO:0003700">
    <property type="term" value="F:DNA-binding transcription factor activity"/>
    <property type="evidence" value="ECO:0007669"/>
    <property type="project" value="TreeGrafter"/>
</dbReference>
<dbReference type="InterPro" id="IPR025996">
    <property type="entry name" value="MT1864/Rv1816-like_C"/>
</dbReference>
<dbReference type="InterPro" id="IPR009057">
    <property type="entry name" value="Homeodomain-like_sf"/>
</dbReference>
<evidence type="ECO:0000256" key="1">
    <source>
        <dbReference type="ARBA" id="ARBA00023015"/>
    </source>
</evidence>
<dbReference type="GO" id="GO:0000976">
    <property type="term" value="F:transcription cis-regulatory region binding"/>
    <property type="evidence" value="ECO:0007669"/>
    <property type="project" value="TreeGrafter"/>
</dbReference>
<organism evidence="6 7">
    <name type="scientific">Actinomycetospora cinnamomea</name>
    <dbReference type="NCBI Taxonomy" id="663609"/>
    <lineage>
        <taxon>Bacteria</taxon>
        <taxon>Bacillati</taxon>
        <taxon>Actinomycetota</taxon>
        <taxon>Actinomycetes</taxon>
        <taxon>Pseudonocardiales</taxon>
        <taxon>Pseudonocardiaceae</taxon>
        <taxon>Actinomycetospora</taxon>
    </lineage>
</organism>
<keyword evidence="2 4" id="KW-0238">DNA-binding</keyword>
<dbReference type="InterPro" id="IPR050109">
    <property type="entry name" value="HTH-type_TetR-like_transc_reg"/>
</dbReference>
<evidence type="ECO:0000313" key="6">
    <source>
        <dbReference type="EMBL" id="PVY97096.1"/>
    </source>
</evidence>
<dbReference type="SUPFAM" id="SSF48498">
    <property type="entry name" value="Tetracyclin repressor-like, C-terminal domain"/>
    <property type="match status" value="1"/>
</dbReference>
<feature type="domain" description="HTH tetR-type" evidence="5">
    <location>
        <begin position="1"/>
        <end position="55"/>
    </location>
</feature>
<evidence type="ECO:0000256" key="3">
    <source>
        <dbReference type="ARBA" id="ARBA00023163"/>
    </source>
</evidence>
<keyword evidence="7" id="KW-1185">Reference proteome</keyword>
<dbReference type="EMBL" id="QEKW01000026">
    <property type="protein sequence ID" value="PVY97096.1"/>
    <property type="molecule type" value="Genomic_DNA"/>
</dbReference>
<sequence length="178" mass="18793">MLDAAIDVIAEAGPAAISLRDLARRAGVSHAAPAHHFGDKAGLLTAIAAEGQELLADRLHEAHRRSGGDFLEVGVAYVRFAVEHRAHFEIMYRPELHRPDDPAVIAGRTRAGAVLYRGASERGPGRSADEVRTAGLAAWSLVHGFATLWIHGALPEGLGDDPEAAARTVARHLGVSPG</sequence>
<name>A0A2U1EAW0_9PSEU</name>
<gene>
    <name evidence="6" type="ORF">C8D89_12644</name>
</gene>
<keyword evidence="3" id="KW-0804">Transcription</keyword>
<evidence type="ECO:0000313" key="7">
    <source>
        <dbReference type="Proteomes" id="UP000245639"/>
    </source>
</evidence>
<dbReference type="PROSITE" id="PS50977">
    <property type="entry name" value="HTH_TETR_2"/>
    <property type="match status" value="1"/>
</dbReference>
<dbReference type="AlphaFoldDB" id="A0A2U1EAW0"/>
<dbReference type="InterPro" id="IPR001647">
    <property type="entry name" value="HTH_TetR"/>
</dbReference>
<dbReference type="Gene3D" id="1.10.357.10">
    <property type="entry name" value="Tetracycline Repressor, domain 2"/>
    <property type="match status" value="1"/>
</dbReference>
<reference evidence="6 7" key="1">
    <citation type="submission" date="2018-04" db="EMBL/GenBank/DDBJ databases">
        <title>Genomic Encyclopedia of Type Strains, Phase IV (KMG-IV): sequencing the most valuable type-strain genomes for metagenomic binning, comparative biology and taxonomic classification.</title>
        <authorList>
            <person name="Goeker M."/>
        </authorList>
    </citation>
    <scope>NUCLEOTIDE SEQUENCE [LARGE SCALE GENOMIC DNA]</scope>
    <source>
        <strain evidence="6 7">DSM 45771</strain>
    </source>
</reference>
<evidence type="ECO:0000259" key="5">
    <source>
        <dbReference type="PROSITE" id="PS50977"/>
    </source>
</evidence>
<evidence type="ECO:0000256" key="4">
    <source>
        <dbReference type="PROSITE-ProRule" id="PRU00335"/>
    </source>
</evidence>